<protein>
    <recommendedName>
        <fullName evidence="1">DUF1540 domain-containing protein</fullName>
    </recommendedName>
</protein>
<evidence type="ECO:0000313" key="2">
    <source>
        <dbReference type="EMBL" id="SHI26725.1"/>
    </source>
</evidence>
<gene>
    <name evidence="2" type="ORF">SAMN02745941_03284</name>
</gene>
<feature type="domain" description="DUF1540" evidence="1">
    <location>
        <begin position="8"/>
        <end position="50"/>
    </location>
</feature>
<reference evidence="2 3" key="1">
    <citation type="submission" date="2016-11" db="EMBL/GenBank/DDBJ databases">
        <authorList>
            <person name="Jaros S."/>
            <person name="Januszkiewicz K."/>
            <person name="Wedrychowicz H."/>
        </authorList>
    </citation>
    <scope>NUCLEOTIDE SEQUENCE [LARGE SCALE GENOMIC DNA]</scope>
    <source>
        <strain evidence="2 3">DSM 6191</strain>
    </source>
</reference>
<dbReference type="Pfam" id="PF07561">
    <property type="entry name" value="DUF1540"/>
    <property type="match status" value="1"/>
</dbReference>
<name>A0A1M5ZQU3_9CLOT</name>
<dbReference type="AlphaFoldDB" id="A0A1M5ZQU3"/>
<dbReference type="RefSeq" id="WP_021804046.1">
    <property type="nucleotide sequence ID" value="NZ_FQXU01000010.1"/>
</dbReference>
<evidence type="ECO:0000313" key="3">
    <source>
        <dbReference type="Proteomes" id="UP000184241"/>
    </source>
</evidence>
<proteinExistence type="predicted"/>
<organism evidence="2 3">
    <name type="scientific">Clostridium intestinale DSM 6191</name>
    <dbReference type="NCBI Taxonomy" id="1121320"/>
    <lineage>
        <taxon>Bacteria</taxon>
        <taxon>Bacillati</taxon>
        <taxon>Bacillota</taxon>
        <taxon>Clostridia</taxon>
        <taxon>Eubacteriales</taxon>
        <taxon>Clostridiaceae</taxon>
        <taxon>Clostridium</taxon>
    </lineage>
</organism>
<sequence length="55" mass="6289">MDQKNKSIGCNVSECKFHARSEEFCTLDKIMVVKHDHKAETVECTDCGSFEKGMY</sequence>
<evidence type="ECO:0000259" key="1">
    <source>
        <dbReference type="Pfam" id="PF07561"/>
    </source>
</evidence>
<accession>A0A1M5ZQU3</accession>
<dbReference type="InterPro" id="IPR011437">
    <property type="entry name" value="DUF1540"/>
</dbReference>
<dbReference type="EMBL" id="FQXU01000010">
    <property type="protein sequence ID" value="SHI26725.1"/>
    <property type="molecule type" value="Genomic_DNA"/>
</dbReference>
<dbReference type="Proteomes" id="UP000184241">
    <property type="component" value="Unassembled WGS sequence"/>
</dbReference>